<organism evidence="6 7">
    <name type="scientific">Rhodanobacter aciditrophus</name>
    <dbReference type="NCBI Taxonomy" id="1623218"/>
    <lineage>
        <taxon>Bacteria</taxon>
        <taxon>Pseudomonadati</taxon>
        <taxon>Pseudomonadota</taxon>
        <taxon>Gammaproteobacteria</taxon>
        <taxon>Lysobacterales</taxon>
        <taxon>Rhodanobacteraceae</taxon>
        <taxon>Rhodanobacter</taxon>
    </lineage>
</organism>
<keyword evidence="7" id="KW-1185">Reference proteome</keyword>
<dbReference type="RefSeq" id="WP_377368657.1">
    <property type="nucleotide sequence ID" value="NZ_JBHTMN010000014.1"/>
</dbReference>
<feature type="transmembrane region" description="Helical" evidence="5">
    <location>
        <begin position="150"/>
        <end position="172"/>
    </location>
</feature>
<sequence>MIIQLFPVWAVLLSVLALLQPEFFVGLKGYILPLLMAIMLAMGLTLSPKDFKRVGKNGKAVAVGVLLQFLVMPITAFFIAMAFGFDSELTVGMLLVGSVAGGTSSNVMCYLAKGDTALSISMTAISTLLGVVLTPLLVSVMIGTSVDVPVASMLMSLVKIVFIPVAIGVLINTVAHNAVRKAEFILPYISMFAIVLIIAIVVALSAGKIATVGALVAAAVILHNGIGLMLGYFVTSWMGFDKKVCRTIAFEVGLQNSGLASALAIQFFTPGAALPGSIFSVWHNISGSLIASYWSKKPLKASDDAPAAAELTN</sequence>
<accession>A0ABW4B2W6</accession>
<feature type="transmembrane region" description="Helical" evidence="5">
    <location>
        <begin position="124"/>
        <end position="144"/>
    </location>
</feature>
<name>A0ABW4B2W6_9GAMM</name>
<dbReference type="PANTHER" id="PTHR10361:SF28">
    <property type="entry name" value="P3 PROTEIN-RELATED"/>
    <property type="match status" value="1"/>
</dbReference>
<dbReference type="InterPro" id="IPR004710">
    <property type="entry name" value="Bilac:Na_transpt"/>
</dbReference>
<evidence type="ECO:0000256" key="3">
    <source>
        <dbReference type="ARBA" id="ARBA00022989"/>
    </source>
</evidence>
<dbReference type="PANTHER" id="PTHR10361">
    <property type="entry name" value="SODIUM-BILE ACID COTRANSPORTER"/>
    <property type="match status" value="1"/>
</dbReference>
<keyword evidence="2 5" id="KW-0812">Transmembrane</keyword>
<comment type="caution">
    <text evidence="6">The sequence shown here is derived from an EMBL/GenBank/DDBJ whole genome shotgun (WGS) entry which is preliminary data.</text>
</comment>
<comment type="subcellular location">
    <subcellularLocation>
        <location evidence="1">Membrane</location>
        <topology evidence="1">Multi-pass membrane protein</topology>
    </subcellularLocation>
</comment>
<protein>
    <submittedName>
        <fullName evidence="6">Bile acid:sodium symporter family protein</fullName>
    </submittedName>
</protein>
<dbReference type="Proteomes" id="UP001597059">
    <property type="component" value="Unassembled WGS sequence"/>
</dbReference>
<evidence type="ECO:0000256" key="5">
    <source>
        <dbReference type="SAM" id="Phobius"/>
    </source>
</evidence>
<keyword evidence="4 5" id="KW-0472">Membrane</keyword>
<dbReference type="Pfam" id="PF01758">
    <property type="entry name" value="SBF"/>
    <property type="match status" value="1"/>
</dbReference>
<gene>
    <name evidence="6" type="ORF">ACFQ45_13775</name>
</gene>
<feature type="transmembrane region" description="Helical" evidence="5">
    <location>
        <begin position="27"/>
        <end position="48"/>
    </location>
</feature>
<dbReference type="InterPro" id="IPR002657">
    <property type="entry name" value="BilAc:Na_symport/Acr3"/>
</dbReference>
<proteinExistence type="predicted"/>
<feature type="transmembrane region" description="Helical" evidence="5">
    <location>
        <begin position="212"/>
        <end position="234"/>
    </location>
</feature>
<feature type="transmembrane region" description="Helical" evidence="5">
    <location>
        <begin position="60"/>
        <end position="85"/>
    </location>
</feature>
<evidence type="ECO:0000256" key="1">
    <source>
        <dbReference type="ARBA" id="ARBA00004141"/>
    </source>
</evidence>
<evidence type="ECO:0000256" key="2">
    <source>
        <dbReference type="ARBA" id="ARBA00022692"/>
    </source>
</evidence>
<reference evidence="7" key="1">
    <citation type="journal article" date="2019" name="Int. J. Syst. Evol. Microbiol.">
        <title>The Global Catalogue of Microorganisms (GCM) 10K type strain sequencing project: providing services to taxonomists for standard genome sequencing and annotation.</title>
        <authorList>
            <consortium name="The Broad Institute Genomics Platform"/>
            <consortium name="The Broad Institute Genome Sequencing Center for Infectious Disease"/>
            <person name="Wu L."/>
            <person name="Ma J."/>
        </authorList>
    </citation>
    <scope>NUCLEOTIDE SEQUENCE [LARGE SCALE GENOMIC DNA]</scope>
    <source>
        <strain evidence="7">JCM 30774</strain>
    </source>
</reference>
<dbReference type="Gene3D" id="1.20.1530.20">
    <property type="match status" value="1"/>
</dbReference>
<evidence type="ECO:0000313" key="7">
    <source>
        <dbReference type="Proteomes" id="UP001597059"/>
    </source>
</evidence>
<feature type="transmembrane region" description="Helical" evidence="5">
    <location>
        <begin position="91"/>
        <end position="112"/>
    </location>
</feature>
<evidence type="ECO:0000313" key="6">
    <source>
        <dbReference type="EMBL" id="MFD1384442.1"/>
    </source>
</evidence>
<dbReference type="EMBL" id="JBHTMN010000014">
    <property type="protein sequence ID" value="MFD1384442.1"/>
    <property type="molecule type" value="Genomic_DNA"/>
</dbReference>
<keyword evidence="3 5" id="KW-1133">Transmembrane helix</keyword>
<evidence type="ECO:0000256" key="4">
    <source>
        <dbReference type="ARBA" id="ARBA00023136"/>
    </source>
</evidence>
<feature type="transmembrane region" description="Helical" evidence="5">
    <location>
        <begin position="184"/>
        <end position="206"/>
    </location>
</feature>
<dbReference type="InterPro" id="IPR038770">
    <property type="entry name" value="Na+/solute_symporter_sf"/>
</dbReference>